<sequence>MNPYEKTAQEMKRQSEGPKRFAKTAAVVAPAIASASFAPVLARAAPFLSQYIPEDLAIKGLSKISPRLGAFVQSAVDSGYDFSQVKDFIGKQVTESQAPQAAKENRNIIEQESPELHSFILEQIKNGRKPIEAGALAFQNQKFMKAINKLKNTHKANWADLIQTVYGTGETAQPQTQQSNAMREEAMNPPGSMPATSPSAEQQAFTQPQPPQPMQAQGGGQGAQALQAILQKINQRLGG</sequence>
<accession>A0A6J5LLE5</accession>
<feature type="region of interest" description="Disordered" evidence="1">
    <location>
        <begin position="170"/>
        <end position="224"/>
    </location>
</feature>
<organism evidence="2">
    <name type="scientific">uncultured Caudovirales phage</name>
    <dbReference type="NCBI Taxonomy" id="2100421"/>
    <lineage>
        <taxon>Viruses</taxon>
        <taxon>Duplodnaviria</taxon>
        <taxon>Heunggongvirae</taxon>
        <taxon>Uroviricota</taxon>
        <taxon>Caudoviricetes</taxon>
        <taxon>Peduoviridae</taxon>
        <taxon>Maltschvirus</taxon>
        <taxon>Maltschvirus maltsch</taxon>
    </lineage>
</organism>
<name>A0A6J5LLE5_9CAUD</name>
<protein>
    <submittedName>
        <fullName evidence="2">Uncharacterized protein</fullName>
    </submittedName>
</protein>
<reference evidence="2" key="1">
    <citation type="submission" date="2020-04" db="EMBL/GenBank/DDBJ databases">
        <authorList>
            <person name="Chiriac C."/>
            <person name="Salcher M."/>
            <person name="Ghai R."/>
            <person name="Kavagutti S V."/>
        </authorList>
    </citation>
    <scope>NUCLEOTIDE SEQUENCE</scope>
</reference>
<feature type="compositionally biased region" description="Polar residues" evidence="1">
    <location>
        <begin position="170"/>
        <end position="181"/>
    </location>
</feature>
<evidence type="ECO:0000256" key="1">
    <source>
        <dbReference type="SAM" id="MobiDB-lite"/>
    </source>
</evidence>
<evidence type="ECO:0000313" key="2">
    <source>
        <dbReference type="EMBL" id="CAB4133780.1"/>
    </source>
</evidence>
<dbReference type="EMBL" id="LR796277">
    <property type="protein sequence ID" value="CAB4133780.1"/>
    <property type="molecule type" value="Genomic_DNA"/>
</dbReference>
<gene>
    <name evidence="2" type="ORF">UFOVP264_18</name>
</gene>
<proteinExistence type="predicted"/>